<reference evidence="4" key="1">
    <citation type="submission" date="2020-10" db="EMBL/GenBank/DDBJ databases">
        <authorList>
            <person name="Gilroy R."/>
        </authorList>
    </citation>
    <scope>NUCLEOTIDE SEQUENCE</scope>
    <source>
        <strain evidence="4">CHK180-2868</strain>
    </source>
</reference>
<name>A0A9D1D6D9_9FIRM</name>
<feature type="region of interest" description="Disordered" evidence="1">
    <location>
        <begin position="252"/>
        <end position="279"/>
    </location>
</feature>
<feature type="signal peptide" evidence="3">
    <location>
        <begin position="1"/>
        <end position="25"/>
    </location>
</feature>
<proteinExistence type="predicted"/>
<dbReference type="EMBL" id="DVGC01000058">
    <property type="protein sequence ID" value="HIR06283.1"/>
    <property type="molecule type" value="Genomic_DNA"/>
</dbReference>
<feature type="region of interest" description="Disordered" evidence="1">
    <location>
        <begin position="26"/>
        <end position="48"/>
    </location>
</feature>
<evidence type="ECO:0000256" key="2">
    <source>
        <dbReference type="SAM" id="Phobius"/>
    </source>
</evidence>
<feature type="chain" id="PRO_5038405270" description="DUF4178 domain-containing protein" evidence="3">
    <location>
        <begin position="26"/>
        <end position="328"/>
    </location>
</feature>
<evidence type="ECO:0008006" key="6">
    <source>
        <dbReference type="Google" id="ProtNLM"/>
    </source>
</evidence>
<evidence type="ECO:0000313" key="4">
    <source>
        <dbReference type="EMBL" id="HIR06283.1"/>
    </source>
</evidence>
<comment type="caution">
    <text evidence="4">The sequence shown here is derived from an EMBL/GenBank/DDBJ whole genome shotgun (WGS) entry which is preliminary data.</text>
</comment>
<protein>
    <recommendedName>
        <fullName evidence="6">DUF4178 domain-containing protein</fullName>
    </recommendedName>
</protein>
<evidence type="ECO:0000313" key="5">
    <source>
        <dbReference type="Proteomes" id="UP000824250"/>
    </source>
</evidence>
<sequence>MKHKRKGRTIVMLLLMFAFIGTEQAEGTSKESGKLNEEAQDRERSETITYESPVFLGDGEEYKPKEWMEQGGKTYRLVSTNIRRAQKEGELTFLTSESSFELEGTEEPPESAVITVKETGSEYERQVPLLETEELQVYWMDDFRFSVTVSGYGADTLKLEEYEIPGDAELSDYGKELLESMGLPEEAYRVERVSWIGEPYEKEGVMFRDAEASGSRRIRRVTARYGGQVRTPDLDGKQYIGIYEAIEETMETIPETERTEQTERGTDGTKESRQEELPAPSAQLGVLDRLINWLTRRRTVVAVSMMFFLILAAGGWLFVRSFYRKEED</sequence>
<keyword evidence="3" id="KW-0732">Signal</keyword>
<feature type="compositionally biased region" description="Basic and acidic residues" evidence="1">
    <location>
        <begin position="255"/>
        <end position="276"/>
    </location>
</feature>
<keyword evidence="2" id="KW-1133">Transmembrane helix</keyword>
<feature type="compositionally biased region" description="Basic and acidic residues" evidence="1">
    <location>
        <begin position="28"/>
        <end position="46"/>
    </location>
</feature>
<feature type="transmembrane region" description="Helical" evidence="2">
    <location>
        <begin position="299"/>
        <end position="319"/>
    </location>
</feature>
<dbReference type="AlphaFoldDB" id="A0A9D1D6D9"/>
<reference evidence="4" key="2">
    <citation type="journal article" date="2021" name="PeerJ">
        <title>Extensive microbial diversity within the chicken gut microbiome revealed by metagenomics and culture.</title>
        <authorList>
            <person name="Gilroy R."/>
            <person name="Ravi A."/>
            <person name="Getino M."/>
            <person name="Pursley I."/>
            <person name="Horton D.L."/>
            <person name="Alikhan N.F."/>
            <person name="Baker D."/>
            <person name="Gharbi K."/>
            <person name="Hall N."/>
            <person name="Watson M."/>
            <person name="Adriaenssens E.M."/>
            <person name="Foster-Nyarko E."/>
            <person name="Jarju S."/>
            <person name="Secka A."/>
            <person name="Antonio M."/>
            <person name="Oren A."/>
            <person name="Chaudhuri R.R."/>
            <person name="La Ragione R."/>
            <person name="Hildebrand F."/>
            <person name="Pallen M.J."/>
        </authorList>
    </citation>
    <scope>NUCLEOTIDE SEQUENCE</scope>
    <source>
        <strain evidence="4">CHK180-2868</strain>
    </source>
</reference>
<evidence type="ECO:0000256" key="3">
    <source>
        <dbReference type="SAM" id="SignalP"/>
    </source>
</evidence>
<evidence type="ECO:0000256" key="1">
    <source>
        <dbReference type="SAM" id="MobiDB-lite"/>
    </source>
</evidence>
<gene>
    <name evidence="4" type="ORF">IAB28_10030</name>
</gene>
<keyword evidence="2" id="KW-0812">Transmembrane</keyword>
<keyword evidence="2" id="KW-0472">Membrane</keyword>
<accession>A0A9D1D6D9</accession>
<dbReference type="Proteomes" id="UP000824250">
    <property type="component" value="Unassembled WGS sequence"/>
</dbReference>
<organism evidence="4 5">
    <name type="scientific">Candidatus Copromonas faecavium</name>
    <name type="common">nom. illeg.</name>
    <dbReference type="NCBI Taxonomy" id="2840740"/>
    <lineage>
        <taxon>Bacteria</taxon>
        <taxon>Bacillati</taxon>
        <taxon>Bacillota</taxon>
        <taxon>Clostridia</taxon>
        <taxon>Lachnospirales</taxon>
        <taxon>Lachnospiraceae</taxon>
        <taxon>Candidatus Copromonas (nom. illeg.)</taxon>
    </lineage>
</organism>